<dbReference type="Pfam" id="PF22486">
    <property type="entry name" value="MATH_2"/>
    <property type="match status" value="1"/>
</dbReference>
<feature type="domain" description="MATH" evidence="2">
    <location>
        <begin position="1"/>
        <end position="100"/>
    </location>
</feature>
<reference evidence="3" key="1">
    <citation type="journal article" date="2019" name="Science">
        <title>Mutation of a bHLH transcription factor allowed almond domestication.</title>
        <authorList>
            <person name="Sanchez-Perez R."/>
            <person name="Pavan S."/>
            <person name="Mazzeo R."/>
            <person name="Moldovan C."/>
            <person name="Aiese Cigliano R."/>
            <person name="Del Cueto J."/>
            <person name="Ricciardi F."/>
            <person name="Lotti C."/>
            <person name="Ricciardi L."/>
            <person name="Dicenta F."/>
            <person name="Lopez-Marques R.L."/>
            <person name="Lindberg Moller B."/>
        </authorList>
    </citation>
    <scope>NUCLEOTIDE SEQUENCE</scope>
</reference>
<dbReference type="SUPFAM" id="SSF49599">
    <property type="entry name" value="TRAF domain-like"/>
    <property type="match status" value="1"/>
</dbReference>
<gene>
    <name evidence="3" type="ORF">Prudu_005580</name>
</gene>
<name>A0A4Y1QXX4_PRUDU</name>
<dbReference type="GO" id="GO:0008233">
    <property type="term" value="F:peptidase activity"/>
    <property type="evidence" value="ECO:0007669"/>
    <property type="project" value="UniProtKB-KW"/>
</dbReference>
<keyword evidence="3" id="KW-0378">Hydrolase</keyword>
<dbReference type="PANTHER" id="PTHR46236:SF35">
    <property type="entry name" value="MATH DOMAIN-CONTAINING PROTEIN"/>
    <property type="match status" value="1"/>
</dbReference>
<evidence type="ECO:0000256" key="1">
    <source>
        <dbReference type="ARBA" id="ARBA00023054"/>
    </source>
</evidence>
<accession>A0A4Y1QXX4</accession>
<dbReference type="InterPro" id="IPR008974">
    <property type="entry name" value="TRAF-like"/>
</dbReference>
<dbReference type="Gene3D" id="2.60.210.10">
    <property type="entry name" value="Apoptosis, Tumor Necrosis Factor Receptor Associated Protein 2, Chain A"/>
    <property type="match status" value="1"/>
</dbReference>
<evidence type="ECO:0000259" key="2">
    <source>
        <dbReference type="PROSITE" id="PS50144"/>
    </source>
</evidence>
<keyword evidence="1" id="KW-0175">Coiled coil</keyword>
<keyword evidence="3" id="KW-0645">Protease</keyword>
<organism evidence="3">
    <name type="scientific">Prunus dulcis</name>
    <name type="common">Almond</name>
    <name type="synonym">Amygdalus dulcis</name>
    <dbReference type="NCBI Taxonomy" id="3755"/>
    <lineage>
        <taxon>Eukaryota</taxon>
        <taxon>Viridiplantae</taxon>
        <taxon>Streptophyta</taxon>
        <taxon>Embryophyta</taxon>
        <taxon>Tracheophyta</taxon>
        <taxon>Spermatophyta</taxon>
        <taxon>Magnoliopsida</taxon>
        <taxon>eudicotyledons</taxon>
        <taxon>Gunneridae</taxon>
        <taxon>Pentapetalae</taxon>
        <taxon>rosids</taxon>
        <taxon>fabids</taxon>
        <taxon>Rosales</taxon>
        <taxon>Rosaceae</taxon>
        <taxon>Amygdaloideae</taxon>
        <taxon>Amygdaleae</taxon>
        <taxon>Prunus</taxon>
    </lineage>
</organism>
<dbReference type="InterPro" id="IPR050804">
    <property type="entry name" value="MCC"/>
</dbReference>
<dbReference type="EMBL" id="AP019298">
    <property type="protein sequence ID" value="BBG96706.1"/>
    <property type="molecule type" value="Genomic_DNA"/>
</dbReference>
<dbReference type="CDD" id="cd00121">
    <property type="entry name" value="MATH"/>
    <property type="match status" value="1"/>
</dbReference>
<dbReference type="PROSITE" id="PS50144">
    <property type="entry name" value="MATH"/>
    <property type="match status" value="1"/>
</dbReference>
<proteinExistence type="predicted"/>
<sequence>MTEMEEEEEDLVSGTFTWRIDNFSTLNMQKHYSDILIYPKGNNVVDYLSMFLDVADASTLPSGSTRYAKFSLTLVNQVDSKKSITKGRVFGVVEVISPTF</sequence>
<dbReference type="AlphaFoldDB" id="A0A4Y1QXX4"/>
<dbReference type="InterPro" id="IPR002083">
    <property type="entry name" value="MATH/TRAF_dom"/>
</dbReference>
<evidence type="ECO:0000313" key="3">
    <source>
        <dbReference type="EMBL" id="BBG96706.1"/>
    </source>
</evidence>
<protein>
    <submittedName>
        <fullName evidence="3">Ubiquitin-specific protease 12</fullName>
    </submittedName>
</protein>
<dbReference type="GO" id="GO:0006508">
    <property type="term" value="P:proteolysis"/>
    <property type="evidence" value="ECO:0007669"/>
    <property type="project" value="UniProtKB-KW"/>
</dbReference>
<dbReference type="PANTHER" id="PTHR46236">
    <property type="entry name" value="TRAF-LIKE SUPERFAMILY PROTEIN"/>
    <property type="match status" value="1"/>
</dbReference>